<dbReference type="SUPFAM" id="SSF49777">
    <property type="entry name" value="PEBP-like"/>
    <property type="match status" value="1"/>
</dbReference>
<dbReference type="GO" id="GO:0046578">
    <property type="term" value="P:regulation of Ras protein signal transduction"/>
    <property type="evidence" value="ECO:0007669"/>
    <property type="project" value="TreeGrafter"/>
</dbReference>
<reference evidence="2" key="2">
    <citation type="submission" date="2023-05" db="EMBL/GenBank/DDBJ databases">
        <authorList>
            <consortium name="Lawrence Berkeley National Laboratory"/>
            <person name="Steindorff A."/>
            <person name="Hensen N."/>
            <person name="Bonometti L."/>
            <person name="Westerberg I."/>
            <person name="Brannstrom I.O."/>
            <person name="Guillou S."/>
            <person name="Cros-Aarteil S."/>
            <person name="Calhoun S."/>
            <person name="Haridas S."/>
            <person name="Kuo A."/>
            <person name="Mondo S."/>
            <person name="Pangilinan J."/>
            <person name="Riley R."/>
            <person name="Labutti K."/>
            <person name="Andreopoulos B."/>
            <person name="Lipzen A."/>
            <person name="Chen C."/>
            <person name="Yanf M."/>
            <person name="Daum C."/>
            <person name="Ng V."/>
            <person name="Clum A."/>
            <person name="Ohm R."/>
            <person name="Martin F."/>
            <person name="Silar P."/>
            <person name="Natvig D."/>
            <person name="Lalanne C."/>
            <person name="Gautier V."/>
            <person name="Ament-Velasquez S.L."/>
            <person name="Kruys A."/>
            <person name="Hutchinson M.I."/>
            <person name="Powell A.J."/>
            <person name="Barry K."/>
            <person name="Miller A.N."/>
            <person name="Grigoriev I.V."/>
            <person name="Debuchy R."/>
            <person name="Gladieux P."/>
            <person name="Thoren M.H."/>
            <person name="Johannesson H."/>
        </authorList>
    </citation>
    <scope>NUCLEOTIDE SEQUENCE</scope>
    <source>
        <strain evidence="2">CBS 892.96</strain>
    </source>
</reference>
<evidence type="ECO:0000256" key="1">
    <source>
        <dbReference type="SAM" id="SignalP"/>
    </source>
</evidence>
<evidence type="ECO:0000313" key="2">
    <source>
        <dbReference type="EMBL" id="KAK4180607.1"/>
    </source>
</evidence>
<dbReference type="Proteomes" id="UP001302321">
    <property type="component" value="Unassembled WGS sequence"/>
</dbReference>
<dbReference type="InterPro" id="IPR008914">
    <property type="entry name" value="PEBP"/>
</dbReference>
<protein>
    <submittedName>
        <fullName evidence="2">Carboxypeptidase Y inhibitor</fullName>
    </submittedName>
</protein>
<organism evidence="2 3">
    <name type="scientific">Triangularia setosa</name>
    <dbReference type="NCBI Taxonomy" id="2587417"/>
    <lineage>
        <taxon>Eukaryota</taxon>
        <taxon>Fungi</taxon>
        <taxon>Dikarya</taxon>
        <taxon>Ascomycota</taxon>
        <taxon>Pezizomycotina</taxon>
        <taxon>Sordariomycetes</taxon>
        <taxon>Sordariomycetidae</taxon>
        <taxon>Sordariales</taxon>
        <taxon>Podosporaceae</taxon>
        <taxon>Triangularia</taxon>
    </lineage>
</organism>
<dbReference type="GO" id="GO:0030414">
    <property type="term" value="F:peptidase inhibitor activity"/>
    <property type="evidence" value="ECO:0007669"/>
    <property type="project" value="TreeGrafter"/>
</dbReference>
<dbReference type="PANTHER" id="PTHR11362:SF148">
    <property type="entry name" value="CARBOXYPEPTIDASE Y INHIBITOR"/>
    <property type="match status" value="1"/>
</dbReference>
<sequence>MTLFTLSLHLLVFLQQFAVGTPSPLNEQHTLSDIDGTISNAHHDVRKALRDAEIIPTVIDDFTPSLFLAATWSSSHHACAKLGNDLGPSKLKSAPLVTLTAPKPSNWKKAVTYVVTMTDPDAPSRDDPKWSEFCHWIAVGASTASDNCVDTTFSEEIVEYKPPSPPEKTGKHRYVLLAFAPANGTTEKLHLSKPSGRKHWGYDIDNDGDKETKGVKQWAAENGLVPVAANFFYAKNTKQ</sequence>
<feature type="chain" id="PRO_5042844035" evidence="1">
    <location>
        <begin position="21"/>
        <end position="239"/>
    </location>
</feature>
<comment type="caution">
    <text evidence="2">The sequence shown here is derived from an EMBL/GenBank/DDBJ whole genome shotgun (WGS) entry which is preliminary data.</text>
</comment>
<keyword evidence="1" id="KW-0732">Signal</keyword>
<dbReference type="Gene3D" id="3.90.280.10">
    <property type="entry name" value="PEBP-like"/>
    <property type="match status" value="1"/>
</dbReference>
<dbReference type="InterPro" id="IPR036610">
    <property type="entry name" value="PEBP-like_sf"/>
</dbReference>
<dbReference type="PANTHER" id="PTHR11362">
    <property type="entry name" value="PHOSPHATIDYLETHANOLAMINE-BINDING PROTEIN"/>
    <property type="match status" value="1"/>
</dbReference>
<accession>A0AAN7ACF4</accession>
<proteinExistence type="predicted"/>
<feature type="signal peptide" evidence="1">
    <location>
        <begin position="1"/>
        <end position="20"/>
    </location>
</feature>
<dbReference type="Pfam" id="PF01161">
    <property type="entry name" value="PBP"/>
    <property type="match status" value="1"/>
</dbReference>
<dbReference type="GO" id="GO:0005543">
    <property type="term" value="F:phospholipid binding"/>
    <property type="evidence" value="ECO:0007669"/>
    <property type="project" value="TreeGrafter"/>
</dbReference>
<keyword evidence="3" id="KW-1185">Reference proteome</keyword>
<gene>
    <name evidence="2" type="ORF">QBC36DRAFT_319689</name>
</gene>
<dbReference type="InterPro" id="IPR035810">
    <property type="entry name" value="PEBP_euk"/>
</dbReference>
<evidence type="ECO:0000313" key="3">
    <source>
        <dbReference type="Proteomes" id="UP001302321"/>
    </source>
</evidence>
<name>A0AAN7ACF4_9PEZI</name>
<dbReference type="EMBL" id="MU866096">
    <property type="protein sequence ID" value="KAK4180607.1"/>
    <property type="molecule type" value="Genomic_DNA"/>
</dbReference>
<reference evidence="2" key="1">
    <citation type="journal article" date="2023" name="Mol. Phylogenet. Evol.">
        <title>Genome-scale phylogeny and comparative genomics of the fungal order Sordariales.</title>
        <authorList>
            <person name="Hensen N."/>
            <person name="Bonometti L."/>
            <person name="Westerberg I."/>
            <person name="Brannstrom I.O."/>
            <person name="Guillou S."/>
            <person name="Cros-Aarteil S."/>
            <person name="Calhoun S."/>
            <person name="Haridas S."/>
            <person name="Kuo A."/>
            <person name="Mondo S."/>
            <person name="Pangilinan J."/>
            <person name="Riley R."/>
            <person name="LaButti K."/>
            <person name="Andreopoulos B."/>
            <person name="Lipzen A."/>
            <person name="Chen C."/>
            <person name="Yan M."/>
            <person name="Daum C."/>
            <person name="Ng V."/>
            <person name="Clum A."/>
            <person name="Steindorff A."/>
            <person name="Ohm R.A."/>
            <person name="Martin F."/>
            <person name="Silar P."/>
            <person name="Natvig D.O."/>
            <person name="Lalanne C."/>
            <person name="Gautier V."/>
            <person name="Ament-Velasquez S.L."/>
            <person name="Kruys A."/>
            <person name="Hutchinson M.I."/>
            <person name="Powell A.J."/>
            <person name="Barry K."/>
            <person name="Miller A.N."/>
            <person name="Grigoriev I.V."/>
            <person name="Debuchy R."/>
            <person name="Gladieux P."/>
            <person name="Hiltunen Thoren M."/>
            <person name="Johannesson H."/>
        </authorList>
    </citation>
    <scope>NUCLEOTIDE SEQUENCE</scope>
    <source>
        <strain evidence="2">CBS 892.96</strain>
    </source>
</reference>
<dbReference type="AlphaFoldDB" id="A0AAN7ACF4"/>
<dbReference type="GO" id="GO:0030162">
    <property type="term" value="P:regulation of proteolysis"/>
    <property type="evidence" value="ECO:0007669"/>
    <property type="project" value="TreeGrafter"/>
</dbReference>
<dbReference type="CDD" id="cd00866">
    <property type="entry name" value="PEBP_euk"/>
    <property type="match status" value="1"/>
</dbReference>